<dbReference type="PANTHER" id="PTHR33258">
    <property type="entry name" value="TRANSPOSASE INSL FOR INSERTION SEQUENCE ELEMENT IS186A-RELATED"/>
    <property type="match status" value="1"/>
</dbReference>
<protein>
    <recommendedName>
        <fullName evidence="1">Transposase IS4-like domain-containing protein</fullName>
    </recommendedName>
</protein>
<gene>
    <name evidence="2" type="ORF">C7H83_01815</name>
</gene>
<evidence type="ECO:0000313" key="2">
    <source>
        <dbReference type="EMBL" id="AYW49306.1"/>
    </source>
</evidence>
<dbReference type="GO" id="GO:0003677">
    <property type="term" value="F:DNA binding"/>
    <property type="evidence" value="ECO:0007669"/>
    <property type="project" value="InterPro"/>
</dbReference>
<dbReference type="GO" id="GO:0004803">
    <property type="term" value="F:transposase activity"/>
    <property type="evidence" value="ECO:0007669"/>
    <property type="project" value="InterPro"/>
</dbReference>
<dbReference type="RefSeq" id="WP_103891896.1">
    <property type="nucleotide sequence ID" value="NZ_CP027768.1"/>
</dbReference>
<organism evidence="2 3">
    <name type="scientific">Tetragenococcus halophilus</name>
    <name type="common">Pediococcus halophilus</name>
    <dbReference type="NCBI Taxonomy" id="51669"/>
    <lineage>
        <taxon>Bacteria</taxon>
        <taxon>Bacillati</taxon>
        <taxon>Bacillota</taxon>
        <taxon>Bacilli</taxon>
        <taxon>Lactobacillales</taxon>
        <taxon>Enterococcaceae</taxon>
        <taxon>Tetragenococcus</taxon>
    </lineage>
</organism>
<dbReference type="EMBL" id="CP027768">
    <property type="protein sequence ID" value="AYW49306.1"/>
    <property type="molecule type" value="Genomic_DNA"/>
</dbReference>
<dbReference type="InterPro" id="IPR002559">
    <property type="entry name" value="Transposase_11"/>
</dbReference>
<feature type="domain" description="Transposase IS4-like" evidence="1">
    <location>
        <begin position="166"/>
        <end position="335"/>
    </location>
</feature>
<dbReference type="Proteomes" id="UP000280475">
    <property type="component" value="Chromosome"/>
</dbReference>
<evidence type="ECO:0000259" key="1">
    <source>
        <dbReference type="Pfam" id="PF01609"/>
    </source>
</evidence>
<dbReference type="Pfam" id="PF01609">
    <property type="entry name" value="DDE_Tnp_1"/>
    <property type="match status" value="1"/>
</dbReference>
<sequence>MNTTDKTDIYQTKRDLVQFTEKLAVGLSQPDRKFLLDMIYGLIKSRSPILTEIARALEESTRLLYTVKRLSNRAAAFSDFSRLEQNYLNAIQPQLRDDMYVIVDNSDITKPYGQQFEYLQRVYDGSRGGTEKGYMSANMAIASTKTKHPIPVYSHLFSAAEEYFDSTNVETYKGLNKVQRLFGDKTYTLVMDRGYDSNDIFKFMHKQQRQFIVRLQDQRYLKYQNKNFLVPELAHRRKGKIAMTSTIKGEKYQLKISHINVTLPCLPKVPLRMVVVYGYGQKPMKLLTNRPIESKEDVLSIVKGYITRWRIEELFRVQKQEYHLEQVRTLNFNSLRFIYRLVNDLIGHHTLLLEKEHAYTKQVLHRSKALFDETKIRFKLYRLIRGLAEILKYDRAGIYAYKKVKRRPPCQQLTLAV</sequence>
<proteinExistence type="predicted"/>
<dbReference type="AlphaFoldDB" id="A0A3G5FG30"/>
<dbReference type="PANTHER" id="PTHR33258:SF1">
    <property type="entry name" value="TRANSPOSASE INSL FOR INSERTION SEQUENCE ELEMENT IS186A-RELATED"/>
    <property type="match status" value="1"/>
</dbReference>
<reference evidence="2 3" key="1">
    <citation type="journal article" date="2012" name="Int. J. Syst. Evol. Microbiol.">
        <title>Characterization of Tetragenococcus strains from sugar thick juice reveals a novel species, Tetragenococcus osmophilus sp. nov., and divides Tetragenococcus halophilus into two subspecies, T. halophilus subsp. halophilus subsp. nov. and T. halophilus subsp. flandriensis subsp. nov.</title>
        <authorList>
            <person name="Juste A."/>
            <person name="Van Trappen S."/>
            <person name="Verreth C."/>
            <person name="Cleenwerck I."/>
            <person name="De Vos P."/>
            <person name="Lievens B."/>
            <person name="Willems K.A."/>
        </authorList>
    </citation>
    <scope>NUCLEOTIDE SEQUENCE [LARGE SCALE GENOMIC DNA]</scope>
    <source>
        <strain evidence="2 3">LMG 26042</strain>
    </source>
</reference>
<name>A0A3G5FG30_TETHA</name>
<dbReference type="InterPro" id="IPR012337">
    <property type="entry name" value="RNaseH-like_sf"/>
</dbReference>
<accession>A0A3G5FG30</accession>
<evidence type="ECO:0000313" key="3">
    <source>
        <dbReference type="Proteomes" id="UP000280475"/>
    </source>
</evidence>
<dbReference type="GO" id="GO:0006313">
    <property type="term" value="P:DNA transposition"/>
    <property type="evidence" value="ECO:0007669"/>
    <property type="project" value="InterPro"/>
</dbReference>
<dbReference type="SUPFAM" id="SSF53098">
    <property type="entry name" value="Ribonuclease H-like"/>
    <property type="match status" value="1"/>
</dbReference>
<dbReference type="Gene3D" id="3.90.350.10">
    <property type="entry name" value="Transposase Inhibitor Protein From Tn5, Chain A, domain 1"/>
    <property type="match status" value="1"/>
</dbReference>